<keyword evidence="6" id="KW-0175">Coiled coil</keyword>
<dbReference type="Proteomes" id="UP001630127">
    <property type="component" value="Unassembled WGS sequence"/>
</dbReference>
<keyword evidence="5" id="KW-0539">Nucleus</keyword>
<comment type="subcellular location">
    <subcellularLocation>
        <location evidence="1">Nucleus</location>
    </subcellularLocation>
</comment>
<dbReference type="GO" id="GO:0005634">
    <property type="term" value="C:nucleus"/>
    <property type="evidence" value="ECO:0007669"/>
    <property type="project" value="UniProtKB-SubCell"/>
</dbReference>
<keyword evidence="2" id="KW-0805">Transcription regulation</keyword>
<feature type="coiled-coil region" evidence="6">
    <location>
        <begin position="348"/>
        <end position="382"/>
    </location>
</feature>
<evidence type="ECO:0000313" key="9">
    <source>
        <dbReference type="Proteomes" id="UP001630127"/>
    </source>
</evidence>
<evidence type="ECO:0000313" key="8">
    <source>
        <dbReference type="EMBL" id="KAL3516150.1"/>
    </source>
</evidence>
<keyword evidence="3" id="KW-0238">DNA-binding</keyword>
<protein>
    <recommendedName>
        <fullName evidence="7">MADS-box domain-containing protein</fullName>
    </recommendedName>
</protein>
<evidence type="ECO:0000256" key="3">
    <source>
        <dbReference type="ARBA" id="ARBA00023125"/>
    </source>
</evidence>
<dbReference type="SMART" id="SM00432">
    <property type="entry name" value="MADS"/>
    <property type="match status" value="1"/>
</dbReference>
<organism evidence="8 9">
    <name type="scientific">Cinchona calisaya</name>
    <dbReference type="NCBI Taxonomy" id="153742"/>
    <lineage>
        <taxon>Eukaryota</taxon>
        <taxon>Viridiplantae</taxon>
        <taxon>Streptophyta</taxon>
        <taxon>Embryophyta</taxon>
        <taxon>Tracheophyta</taxon>
        <taxon>Spermatophyta</taxon>
        <taxon>Magnoliopsida</taxon>
        <taxon>eudicotyledons</taxon>
        <taxon>Gunneridae</taxon>
        <taxon>Pentapetalae</taxon>
        <taxon>asterids</taxon>
        <taxon>lamiids</taxon>
        <taxon>Gentianales</taxon>
        <taxon>Rubiaceae</taxon>
        <taxon>Cinchonoideae</taxon>
        <taxon>Cinchoneae</taxon>
        <taxon>Cinchona</taxon>
    </lineage>
</organism>
<evidence type="ECO:0000256" key="6">
    <source>
        <dbReference type="SAM" id="Coils"/>
    </source>
</evidence>
<dbReference type="Gene3D" id="3.40.1810.10">
    <property type="entry name" value="Transcription factor, MADS-box"/>
    <property type="match status" value="1"/>
</dbReference>
<keyword evidence="4" id="KW-0804">Transcription</keyword>
<evidence type="ECO:0000256" key="2">
    <source>
        <dbReference type="ARBA" id="ARBA00023015"/>
    </source>
</evidence>
<dbReference type="GO" id="GO:0003677">
    <property type="term" value="F:DNA binding"/>
    <property type="evidence" value="ECO:0007669"/>
    <property type="project" value="UniProtKB-KW"/>
</dbReference>
<proteinExistence type="predicted"/>
<dbReference type="InterPro" id="IPR036879">
    <property type="entry name" value="TF_MADSbox_sf"/>
</dbReference>
<evidence type="ECO:0000259" key="7">
    <source>
        <dbReference type="PROSITE" id="PS50066"/>
    </source>
</evidence>
<name>A0ABD2ZCZ9_9GENT</name>
<sequence>MEVKVLNRQHKQQQKKVAIMRAKSFCCKKRRDCIKRKTRELSVLCDIKACLVVLGPNGEVETWPENADDVREVIHMYQQFSAKNCCKNKRVFEPTVKVENPDDHVEEIVKENLEFGTAEVDSKFEILDEKTGLLNEEKGKEIVVFDCDENELNRKYLSELWELLEEEETSEDSRGVQLSNLELLSEQSCIPCFEPITEQNIIRYPQFCTNSLNNSGMNLILESISTVHENAPNIPQEFNSFNNPINHGLNFFPSESKKNIQFSDDQSFCFDSTNYESRIFDANLMPSEFYPQFQDGANFCGGTLLQPTMIADAVNAGQTIFGDSPQLLCPLPQEEELRNASTQTVRDLEVARAKLEFSKSEAERLKTKFEVLRIENHDLRDKLSLESENTFLVSSSSVDDLKTFYQAGNKLGFKDAVEFLNERL</sequence>
<dbReference type="InterPro" id="IPR002100">
    <property type="entry name" value="TF_MADSbox"/>
</dbReference>
<evidence type="ECO:0000256" key="5">
    <source>
        <dbReference type="ARBA" id="ARBA00023242"/>
    </source>
</evidence>
<gene>
    <name evidence="8" type="ORF">ACH5RR_023052</name>
</gene>
<accession>A0ABD2ZCZ9</accession>
<keyword evidence="9" id="KW-1185">Reference proteome</keyword>
<dbReference type="AlphaFoldDB" id="A0ABD2ZCZ9"/>
<evidence type="ECO:0000256" key="4">
    <source>
        <dbReference type="ARBA" id="ARBA00023163"/>
    </source>
</evidence>
<dbReference type="EMBL" id="JBJUIK010000010">
    <property type="protein sequence ID" value="KAL3516150.1"/>
    <property type="molecule type" value="Genomic_DNA"/>
</dbReference>
<dbReference type="SUPFAM" id="SSF55455">
    <property type="entry name" value="SRF-like"/>
    <property type="match status" value="1"/>
</dbReference>
<evidence type="ECO:0000256" key="1">
    <source>
        <dbReference type="ARBA" id="ARBA00004123"/>
    </source>
</evidence>
<dbReference type="PROSITE" id="PS50066">
    <property type="entry name" value="MADS_BOX_2"/>
    <property type="match status" value="1"/>
</dbReference>
<feature type="domain" description="MADS-box" evidence="7">
    <location>
        <begin position="7"/>
        <end position="67"/>
    </location>
</feature>
<reference evidence="8 9" key="1">
    <citation type="submission" date="2024-11" db="EMBL/GenBank/DDBJ databases">
        <title>A near-complete genome assembly of Cinchona calisaya.</title>
        <authorList>
            <person name="Lian D.C."/>
            <person name="Zhao X.W."/>
            <person name="Wei L."/>
        </authorList>
    </citation>
    <scope>NUCLEOTIDE SEQUENCE [LARGE SCALE GENOMIC DNA]</scope>
    <source>
        <tissue evidence="8">Nenye</tissue>
    </source>
</reference>
<dbReference type="Pfam" id="PF00319">
    <property type="entry name" value="SRF-TF"/>
    <property type="match status" value="1"/>
</dbReference>
<comment type="caution">
    <text evidence="8">The sequence shown here is derived from an EMBL/GenBank/DDBJ whole genome shotgun (WGS) entry which is preliminary data.</text>
</comment>